<dbReference type="RefSeq" id="WP_126424263.1">
    <property type="nucleotide sequence ID" value="NZ_AP018829.1"/>
</dbReference>
<gene>
    <name evidence="7" type="ORF">EM6_3283</name>
</gene>
<keyword evidence="7" id="KW-0614">Plasmid</keyword>
<dbReference type="Pfam" id="PF00765">
    <property type="entry name" value="Autoind_synth"/>
    <property type="match status" value="1"/>
</dbReference>
<evidence type="ECO:0000256" key="3">
    <source>
        <dbReference type="ARBA" id="ARBA00022691"/>
    </source>
</evidence>
<evidence type="ECO:0000256" key="1">
    <source>
        <dbReference type="ARBA" id="ARBA00022654"/>
    </source>
</evidence>
<dbReference type="AlphaFoldDB" id="A0A3G9G5S9"/>
<evidence type="ECO:0000256" key="4">
    <source>
        <dbReference type="ARBA" id="ARBA00022929"/>
    </source>
</evidence>
<dbReference type="GO" id="GO:0009372">
    <property type="term" value="P:quorum sensing"/>
    <property type="evidence" value="ECO:0007669"/>
    <property type="project" value="UniProtKB-UniRule"/>
</dbReference>
<evidence type="ECO:0000313" key="8">
    <source>
        <dbReference type="Proteomes" id="UP000278756"/>
    </source>
</evidence>
<protein>
    <recommendedName>
        <fullName evidence="6">Acyl-homoserine-lactone synthase</fullName>
        <ecNumber evidence="6">2.3.1.184</ecNumber>
    </recommendedName>
    <alternativeName>
        <fullName evidence="6">Autoinducer synthesis protein</fullName>
    </alternativeName>
</protein>
<evidence type="ECO:0000256" key="6">
    <source>
        <dbReference type="RuleBase" id="RU361135"/>
    </source>
</evidence>
<dbReference type="Gene3D" id="3.40.630.30">
    <property type="match status" value="1"/>
</dbReference>
<dbReference type="GO" id="GO:0007165">
    <property type="term" value="P:signal transduction"/>
    <property type="evidence" value="ECO:0007669"/>
    <property type="project" value="TreeGrafter"/>
</dbReference>
<organism evidence="7 8">
    <name type="scientific">Asticcacaulis excentricus</name>
    <dbReference type="NCBI Taxonomy" id="78587"/>
    <lineage>
        <taxon>Bacteria</taxon>
        <taxon>Pseudomonadati</taxon>
        <taxon>Pseudomonadota</taxon>
        <taxon>Alphaproteobacteria</taxon>
        <taxon>Caulobacterales</taxon>
        <taxon>Caulobacteraceae</taxon>
        <taxon>Asticcacaulis</taxon>
    </lineage>
</organism>
<keyword evidence="4 5" id="KW-0071">Autoinducer synthesis</keyword>
<dbReference type="EMBL" id="AP018829">
    <property type="protein sequence ID" value="BBF82642.1"/>
    <property type="molecule type" value="Genomic_DNA"/>
</dbReference>
<keyword evidence="1 5" id="KW-0673">Quorum sensing</keyword>
<comment type="similarity">
    <text evidence="5 6">Belongs to the autoinducer synthase family.</text>
</comment>
<dbReference type="InterPro" id="IPR016181">
    <property type="entry name" value="Acyl_CoA_acyltransferase"/>
</dbReference>
<dbReference type="PANTHER" id="PTHR39322">
    <property type="entry name" value="ACYL-HOMOSERINE-LACTONE SYNTHASE"/>
    <property type="match status" value="1"/>
</dbReference>
<dbReference type="PRINTS" id="PR01549">
    <property type="entry name" value="AUTOINDCRSYN"/>
</dbReference>
<dbReference type="SUPFAM" id="SSF55729">
    <property type="entry name" value="Acyl-CoA N-acyltransferases (Nat)"/>
    <property type="match status" value="1"/>
</dbReference>
<dbReference type="Proteomes" id="UP000278756">
    <property type="component" value="Plasmid pASEM-1"/>
</dbReference>
<keyword evidence="3 6" id="KW-0949">S-adenosyl-L-methionine</keyword>
<dbReference type="PANTHER" id="PTHR39322:SF1">
    <property type="entry name" value="ISOVALERYL-HOMOSERINE LACTONE SYNTHASE"/>
    <property type="match status" value="1"/>
</dbReference>
<evidence type="ECO:0000313" key="7">
    <source>
        <dbReference type="EMBL" id="BBF82642.1"/>
    </source>
</evidence>
<evidence type="ECO:0000256" key="2">
    <source>
        <dbReference type="ARBA" id="ARBA00022679"/>
    </source>
</evidence>
<geneLocation type="plasmid" evidence="8">
    <name>pasem-1 dna</name>
</geneLocation>
<dbReference type="GO" id="GO:0061579">
    <property type="term" value="F:N-acyl homoserine lactone synthase activity"/>
    <property type="evidence" value="ECO:0007669"/>
    <property type="project" value="UniProtKB-UniRule"/>
</dbReference>
<sequence>MLSIVSARTISQCPSLYLSQFRLRHRQFIERQKYDVKIIEDMEFDEYDTLVSAYLVYSEDGKTALGCSRLTPVAYGCMLKDHFPDLVEDHSIFSSERTWEGTRFCIDNALPADKRRHILQQLAAGYLEFGLSRGADRIIGLMPTLILRSVFARNGIPLTPLGPVRAIGIHSKIQAAAIEITEDAYLAACAVTGINRPLGLIGAQGQVRDVA</sequence>
<dbReference type="OrthoDB" id="6169313at2"/>
<dbReference type="InterPro" id="IPR001690">
    <property type="entry name" value="Autoind_synthase"/>
</dbReference>
<name>A0A3G9G5S9_9CAUL</name>
<evidence type="ECO:0000256" key="5">
    <source>
        <dbReference type="PROSITE-ProRule" id="PRU00533"/>
    </source>
</evidence>
<accession>A0A3G9G5S9</accession>
<dbReference type="EC" id="2.3.1.184" evidence="6"/>
<keyword evidence="2 6" id="KW-0808">Transferase</keyword>
<reference evidence="8" key="1">
    <citation type="journal article" date="2017" name="Biotechnol. Biofuels">
        <title>Evaluation of environmental bacterial communities as a factor affecting the growth of duckweed Lemna minor.</title>
        <authorList>
            <person name="Ishizawa H."/>
            <person name="Kuroda M."/>
            <person name="Morikawa M."/>
            <person name="Ike M."/>
        </authorList>
    </citation>
    <scope>NUCLEOTIDE SEQUENCE [LARGE SCALE GENOMIC DNA]</scope>
    <source>
        <strain evidence="8">M6</strain>
    </source>
</reference>
<comment type="catalytic activity">
    <reaction evidence="6">
        <text>a fatty acyl-[ACP] + S-adenosyl-L-methionine = an N-acyl-L-homoserine lactone + S-methyl-5'-thioadenosine + holo-[ACP] + H(+)</text>
        <dbReference type="Rhea" id="RHEA:10096"/>
        <dbReference type="Rhea" id="RHEA-COMP:9685"/>
        <dbReference type="Rhea" id="RHEA-COMP:14125"/>
        <dbReference type="ChEBI" id="CHEBI:15378"/>
        <dbReference type="ChEBI" id="CHEBI:17509"/>
        <dbReference type="ChEBI" id="CHEBI:55474"/>
        <dbReference type="ChEBI" id="CHEBI:59789"/>
        <dbReference type="ChEBI" id="CHEBI:64479"/>
        <dbReference type="ChEBI" id="CHEBI:138651"/>
        <dbReference type="EC" id="2.3.1.184"/>
    </reaction>
</comment>
<proteinExistence type="inferred from homology"/>
<dbReference type="PROSITE" id="PS51187">
    <property type="entry name" value="AUTOINDUCER_SYNTH_2"/>
    <property type="match status" value="1"/>
</dbReference>
<reference evidence="8" key="2">
    <citation type="journal article" date="2017" name="Plant Physiol. Biochem.">
        <title>Differential oxidative and antioxidative response of duckweed Lemna minor toward plant growth promoting/inhibiting bacteria.</title>
        <authorList>
            <person name="Ishizawa H."/>
            <person name="Kuroda M."/>
            <person name="Morikawa M."/>
            <person name="Ike M."/>
        </authorList>
    </citation>
    <scope>NUCLEOTIDE SEQUENCE [LARGE SCALE GENOMIC DNA]</scope>
    <source>
        <strain evidence="8">M6</strain>
    </source>
</reference>